<dbReference type="EMBL" id="CAEKKB010000003">
    <property type="protein sequence ID" value="CAB4302416.1"/>
    <property type="molecule type" value="Genomic_DNA"/>
</dbReference>
<organism evidence="2 3">
    <name type="scientific">Prunus armeniaca</name>
    <name type="common">Apricot</name>
    <name type="synonym">Armeniaca vulgaris</name>
    <dbReference type="NCBI Taxonomy" id="36596"/>
    <lineage>
        <taxon>Eukaryota</taxon>
        <taxon>Viridiplantae</taxon>
        <taxon>Streptophyta</taxon>
        <taxon>Embryophyta</taxon>
        <taxon>Tracheophyta</taxon>
        <taxon>Spermatophyta</taxon>
        <taxon>Magnoliopsida</taxon>
        <taxon>eudicotyledons</taxon>
        <taxon>Gunneridae</taxon>
        <taxon>Pentapetalae</taxon>
        <taxon>rosids</taxon>
        <taxon>fabids</taxon>
        <taxon>Rosales</taxon>
        <taxon>Rosaceae</taxon>
        <taxon>Amygdaloideae</taxon>
        <taxon>Amygdaleae</taxon>
        <taxon>Prunus</taxon>
    </lineage>
</organism>
<feature type="region of interest" description="Disordered" evidence="1">
    <location>
        <begin position="30"/>
        <end position="82"/>
    </location>
</feature>
<feature type="compositionally biased region" description="Polar residues" evidence="1">
    <location>
        <begin position="61"/>
        <end position="78"/>
    </location>
</feature>
<reference evidence="3" key="1">
    <citation type="journal article" date="2020" name="Genome Biol.">
        <title>Gamete binning: chromosome-level and haplotype-resolved genome assembly enabled by high-throughput single-cell sequencing of gamete genomes.</title>
        <authorList>
            <person name="Campoy J.A."/>
            <person name="Sun H."/>
            <person name="Goel M."/>
            <person name="Jiao W.-B."/>
            <person name="Folz-Donahue K."/>
            <person name="Wang N."/>
            <person name="Rubio M."/>
            <person name="Liu C."/>
            <person name="Kukat C."/>
            <person name="Ruiz D."/>
            <person name="Huettel B."/>
            <person name="Schneeberger K."/>
        </authorList>
    </citation>
    <scope>NUCLEOTIDE SEQUENCE [LARGE SCALE GENOMIC DNA]</scope>
    <source>
        <strain evidence="3">cv. Rojo Pasion</strain>
    </source>
</reference>
<dbReference type="AlphaFoldDB" id="A0A6J5WKX5"/>
<proteinExistence type="predicted"/>
<dbReference type="Proteomes" id="UP000507245">
    <property type="component" value="Unassembled WGS sequence"/>
</dbReference>
<protein>
    <submittedName>
        <fullName evidence="2">Uncharacterized protein</fullName>
    </submittedName>
</protein>
<name>A0A6J5WKX5_PRUAR</name>
<sequence>MDACTFEEPSANEMAYGNWTRAKIVREFYDSKPPTNTPGVRRRAATVRQHRGEGEEERGPHTTSEGVDTRSLMSQSQPGICDLTSRQLERSRTLESRHSRNTPLPFCQMVPESRQTQMIFPRQGAHSVNSGSEDAFTLEELNVTSDFRGNAFITNWSILDPTLRPYRMGLGPFGTPMHIETQRTSELVSWSLWEKKQKHDHVPLLNFEEAEIETLSNEATTGKGLAVAEGSQKRRIVKARKTTYKESIKPENVRSRAHALFDNANLIEELGGATWGGGGWPSIAARQP</sequence>
<feature type="compositionally biased region" description="Basic and acidic residues" evidence="1">
    <location>
        <begin position="50"/>
        <end position="60"/>
    </location>
</feature>
<evidence type="ECO:0000256" key="1">
    <source>
        <dbReference type="SAM" id="MobiDB-lite"/>
    </source>
</evidence>
<gene>
    <name evidence="2" type="ORF">ORAREDHAP_LOCUS18186</name>
</gene>
<keyword evidence="3" id="KW-1185">Reference proteome</keyword>
<feature type="compositionally biased region" description="Basic residues" evidence="1">
    <location>
        <begin position="40"/>
        <end position="49"/>
    </location>
</feature>
<evidence type="ECO:0000313" key="3">
    <source>
        <dbReference type="Proteomes" id="UP000507245"/>
    </source>
</evidence>
<evidence type="ECO:0000313" key="2">
    <source>
        <dbReference type="EMBL" id="CAB4302416.1"/>
    </source>
</evidence>
<accession>A0A6J5WKX5</accession>
<dbReference type="OrthoDB" id="10621785at2759"/>